<evidence type="ECO:0000313" key="2">
    <source>
        <dbReference type="Proteomes" id="UP000266677"/>
    </source>
</evidence>
<evidence type="ECO:0008006" key="3">
    <source>
        <dbReference type="Google" id="ProtNLM"/>
    </source>
</evidence>
<keyword evidence="2" id="KW-1185">Reference proteome</keyword>
<dbReference type="EMBL" id="QZFU01000036">
    <property type="protein sequence ID" value="RJO70731.1"/>
    <property type="molecule type" value="Genomic_DNA"/>
</dbReference>
<sequence length="224" mass="24412">MEIKITANPTATDLVDAVARLNAEYPLTNPLLERGRAGTLTVAHLRALVAGEIRLHPPEMGTYGVLIGRFPFVPAAPYFGKLASMVYGATPRLMHCAAELGLDDDEIDARTVGLPNYAYNGVMSWLGQYGSTSAAALAALVDIEIYYRDTFELLDLIRARGLDAPKPFMDYYANGEPGQWEDGALEVIQHGLDSGDNPRDTVHAGRLMAECIEQFWIGVDANAR</sequence>
<name>A0A3A4KAW0_9NOCA</name>
<organism evidence="1 2">
    <name type="scientific">Nocardia panacis</name>
    <dbReference type="NCBI Taxonomy" id="2340916"/>
    <lineage>
        <taxon>Bacteria</taxon>
        <taxon>Bacillati</taxon>
        <taxon>Actinomycetota</taxon>
        <taxon>Actinomycetes</taxon>
        <taxon>Mycobacteriales</taxon>
        <taxon>Nocardiaceae</taxon>
        <taxon>Nocardia</taxon>
    </lineage>
</organism>
<dbReference type="AlphaFoldDB" id="A0A3A4KAW0"/>
<accession>A0A3A4KAW0</accession>
<dbReference type="InterPro" id="IPR016084">
    <property type="entry name" value="Haem_Oase-like_multi-hlx"/>
</dbReference>
<dbReference type="SUPFAM" id="SSF48613">
    <property type="entry name" value="Heme oxygenase-like"/>
    <property type="match status" value="1"/>
</dbReference>
<reference evidence="1 2" key="1">
    <citation type="submission" date="2018-09" db="EMBL/GenBank/DDBJ databases">
        <title>YIM PH21274 draft genome.</title>
        <authorList>
            <person name="Miao C."/>
        </authorList>
    </citation>
    <scope>NUCLEOTIDE SEQUENCE [LARGE SCALE GENOMIC DNA]</scope>
    <source>
        <strain evidence="1 2">YIM PH 21724</strain>
    </source>
</reference>
<dbReference type="Proteomes" id="UP000266677">
    <property type="component" value="Unassembled WGS sequence"/>
</dbReference>
<dbReference type="OrthoDB" id="3687180at2"/>
<gene>
    <name evidence="1" type="ORF">D5S18_26370</name>
</gene>
<comment type="caution">
    <text evidence="1">The sequence shown here is derived from an EMBL/GenBank/DDBJ whole genome shotgun (WGS) entry which is preliminary data.</text>
</comment>
<protein>
    <recommendedName>
        <fullName evidence="3">Thiaminase-2/PQQC domain-containing protein</fullName>
    </recommendedName>
</protein>
<evidence type="ECO:0000313" key="1">
    <source>
        <dbReference type="EMBL" id="RJO70731.1"/>
    </source>
</evidence>
<dbReference type="RefSeq" id="WP_120043788.1">
    <property type="nucleotide sequence ID" value="NZ_QZFU01000036.1"/>
</dbReference>
<proteinExistence type="predicted"/>